<dbReference type="GO" id="GO:0042799">
    <property type="term" value="F:histone H4K20 methyltransferase activity"/>
    <property type="evidence" value="ECO:0007669"/>
    <property type="project" value="TreeGrafter"/>
</dbReference>
<keyword evidence="1" id="KW-0489">Methyltransferase</keyword>
<keyword evidence="4" id="KW-0479">Metal-binding</keyword>
<accession>A0A9D4IDV9</accession>
<evidence type="ECO:0000256" key="4">
    <source>
        <dbReference type="ARBA" id="ARBA00022723"/>
    </source>
</evidence>
<proteinExistence type="predicted"/>
<feature type="domain" description="SET" evidence="8">
    <location>
        <begin position="285"/>
        <end position="633"/>
    </location>
</feature>
<dbReference type="InterPro" id="IPR046341">
    <property type="entry name" value="SET_dom_sf"/>
</dbReference>
<reference evidence="10" key="1">
    <citation type="journal article" date="2019" name="bioRxiv">
        <title>The Genome of the Zebra Mussel, Dreissena polymorpha: A Resource for Invasive Species Research.</title>
        <authorList>
            <person name="McCartney M.A."/>
            <person name="Auch B."/>
            <person name="Kono T."/>
            <person name="Mallez S."/>
            <person name="Zhang Y."/>
            <person name="Obille A."/>
            <person name="Becker A."/>
            <person name="Abrahante J.E."/>
            <person name="Garbe J."/>
            <person name="Badalamenti J.P."/>
            <person name="Herman A."/>
            <person name="Mangelson H."/>
            <person name="Liachko I."/>
            <person name="Sullivan S."/>
            <person name="Sone E.D."/>
            <person name="Koren S."/>
            <person name="Silverstein K.A.T."/>
            <person name="Beckman K.B."/>
            <person name="Gohl D.M."/>
        </authorList>
    </citation>
    <scope>NUCLEOTIDE SEQUENCE</scope>
    <source>
        <strain evidence="10">Duluth1</strain>
        <tissue evidence="10">Whole animal</tissue>
    </source>
</reference>
<comment type="caution">
    <text evidence="10">The sequence shown here is derived from an EMBL/GenBank/DDBJ whole genome shotgun (WGS) entry which is preliminary data.</text>
</comment>
<evidence type="ECO:0000259" key="8">
    <source>
        <dbReference type="PROSITE" id="PS50280"/>
    </source>
</evidence>
<dbReference type="SUPFAM" id="SSF144232">
    <property type="entry name" value="HIT/MYND zinc finger-like"/>
    <property type="match status" value="2"/>
</dbReference>
<sequence>MGDLTDADKKIVALSAVIGAVKTDPGPFLDRSTLFSEKGLYRQALEDAKSALRLEPKHVPALIAAGRAALKLKRFEESYKFLNEGLTLDSKNEKIVESLRLLQDEIVSDYDERAQGIPEKTYKAVELCSQDVYPGDDELYKHEVEILLKKYTIDIADIVKPADVPLSKRKEAASFGVMAYNARSDGRLEEALQCCHVALGKDPGNYRLLHMRAMVFDDLEEPAHALKNLVMIPKPFRFVEAWKLGGKLLQKLKLPVMSEFWLRKATEMVPEADRRKDLEAAMLFQQVRVDRIYGPLTYEFPVKVKFTDYGRAVVATESLKPEENAFDDTPVVIGQLISCIQQPACGHCGNSMVTVQQFFGPTFDSLPEDLQTFAIGHWPDVRGVTCSGCQRERYCSENCRHEAWYRYHRVMCPFVNPAAGDLYELIENRGQGRDEKGKWSDLWVCQYSPIVLAKIWAMIASEAKRLMEERGITEPDTEIWARAKMPFRKFISYGSMSAAQKMPEIFKLMQRIFEACDGTLSYKISEAEFEARYYQATCNLQAFAASVTPKTAFMDNLVKTGDIRALRLLRFLEENDRSAGVSFAGMFPLHACLNHACDNNVYVMDGFVNGKPAVHVRVRRHIRPGDELFTTYIDTAMPRKLRRAWLCKSFNFWCNCRRCQFEGDDSSTCTECKKAASGDRNFPGCSRCRKAWYCSTACQKKAWARGHRDICSLEHTAVQMGVSATGS</sequence>
<feature type="domain" description="MYND-type" evidence="9">
    <location>
        <begin position="345"/>
        <end position="412"/>
    </location>
</feature>
<dbReference type="PROSITE" id="PS50865">
    <property type="entry name" value="ZF_MYND_2"/>
    <property type="match status" value="2"/>
</dbReference>
<keyword evidence="11" id="KW-1185">Reference proteome</keyword>
<dbReference type="InterPro" id="IPR001214">
    <property type="entry name" value="SET_dom"/>
</dbReference>
<dbReference type="InterPro" id="IPR002893">
    <property type="entry name" value="Znf_MYND"/>
</dbReference>
<dbReference type="InterPro" id="IPR019734">
    <property type="entry name" value="TPR_rpt"/>
</dbReference>
<dbReference type="Gene3D" id="6.10.140.2220">
    <property type="match status" value="2"/>
</dbReference>
<evidence type="ECO:0000259" key="9">
    <source>
        <dbReference type="PROSITE" id="PS50865"/>
    </source>
</evidence>
<dbReference type="Gene3D" id="2.170.270.10">
    <property type="entry name" value="SET domain"/>
    <property type="match status" value="1"/>
</dbReference>
<dbReference type="GO" id="GO:0032259">
    <property type="term" value="P:methylation"/>
    <property type="evidence" value="ECO:0007669"/>
    <property type="project" value="UniProtKB-KW"/>
</dbReference>
<dbReference type="PANTHER" id="PTHR46402:SF2">
    <property type="entry name" value="HISTONE-LYSINE N-TRIMETHYLTRANSFERASE SMYD5"/>
    <property type="match status" value="1"/>
</dbReference>
<keyword evidence="6" id="KW-0862">Zinc</keyword>
<evidence type="ECO:0000256" key="2">
    <source>
        <dbReference type="ARBA" id="ARBA00022679"/>
    </source>
</evidence>
<evidence type="ECO:0000256" key="7">
    <source>
        <dbReference type="PROSITE-ProRule" id="PRU00134"/>
    </source>
</evidence>
<dbReference type="EMBL" id="JAIWYP010000009">
    <property type="protein sequence ID" value="KAH3768787.1"/>
    <property type="molecule type" value="Genomic_DNA"/>
</dbReference>
<dbReference type="Pfam" id="PF01753">
    <property type="entry name" value="zf-MYND"/>
    <property type="match status" value="2"/>
</dbReference>
<dbReference type="AlphaFoldDB" id="A0A9D4IDV9"/>
<evidence type="ECO:0000313" key="10">
    <source>
        <dbReference type="EMBL" id="KAH3768787.1"/>
    </source>
</evidence>
<dbReference type="PROSITE" id="PS50280">
    <property type="entry name" value="SET"/>
    <property type="match status" value="1"/>
</dbReference>
<name>A0A9D4IDV9_DREPO</name>
<protein>
    <submittedName>
        <fullName evidence="10">Uncharacterized protein</fullName>
    </submittedName>
</protein>
<dbReference type="PROSITE" id="PS01360">
    <property type="entry name" value="ZF_MYND_1"/>
    <property type="match status" value="1"/>
</dbReference>
<dbReference type="Gene3D" id="1.25.40.10">
    <property type="entry name" value="Tetratricopeptide repeat domain"/>
    <property type="match status" value="1"/>
</dbReference>
<feature type="domain" description="MYND-type" evidence="9">
    <location>
        <begin position="669"/>
        <end position="711"/>
    </location>
</feature>
<dbReference type="Pfam" id="PF00856">
    <property type="entry name" value="SET"/>
    <property type="match status" value="1"/>
</dbReference>
<reference evidence="10" key="2">
    <citation type="submission" date="2020-11" db="EMBL/GenBank/DDBJ databases">
        <authorList>
            <person name="McCartney M.A."/>
            <person name="Auch B."/>
            <person name="Kono T."/>
            <person name="Mallez S."/>
            <person name="Becker A."/>
            <person name="Gohl D.M."/>
            <person name="Silverstein K.A.T."/>
            <person name="Koren S."/>
            <person name="Bechman K.B."/>
            <person name="Herman A."/>
            <person name="Abrahante J.E."/>
            <person name="Garbe J."/>
        </authorList>
    </citation>
    <scope>NUCLEOTIDE SEQUENCE</scope>
    <source>
        <strain evidence="10">Duluth1</strain>
        <tissue evidence="10">Whole animal</tissue>
    </source>
</reference>
<evidence type="ECO:0000256" key="5">
    <source>
        <dbReference type="ARBA" id="ARBA00022771"/>
    </source>
</evidence>
<evidence type="ECO:0000313" key="11">
    <source>
        <dbReference type="Proteomes" id="UP000828390"/>
    </source>
</evidence>
<dbReference type="Proteomes" id="UP000828390">
    <property type="component" value="Unassembled WGS sequence"/>
</dbReference>
<keyword evidence="5 7" id="KW-0863">Zinc-finger</keyword>
<dbReference type="GO" id="GO:0045814">
    <property type="term" value="P:negative regulation of gene expression, epigenetic"/>
    <property type="evidence" value="ECO:0007669"/>
    <property type="project" value="TreeGrafter"/>
</dbReference>
<dbReference type="PANTHER" id="PTHR46402">
    <property type="entry name" value="SET AND MYND DOMAIN-CONTAINING PROTEIN 5"/>
    <property type="match status" value="1"/>
</dbReference>
<dbReference type="SUPFAM" id="SSF48439">
    <property type="entry name" value="Protein prenylyltransferase"/>
    <property type="match status" value="1"/>
</dbReference>
<evidence type="ECO:0000256" key="6">
    <source>
        <dbReference type="ARBA" id="ARBA00022833"/>
    </source>
</evidence>
<gene>
    <name evidence="10" type="ORF">DPMN_170004</name>
</gene>
<dbReference type="GO" id="GO:0008270">
    <property type="term" value="F:zinc ion binding"/>
    <property type="evidence" value="ECO:0007669"/>
    <property type="project" value="UniProtKB-KW"/>
</dbReference>
<evidence type="ECO:0000256" key="1">
    <source>
        <dbReference type="ARBA" id="ARBA00022603"/>
    </source>
</evidence>
<dbReference type="SUPFAM" id="SSF82199">
    <property type="entry name" value="SET domain"/>
    <property type="match status" value="1"/>
</dbReference>
<keyword evidence="2" id="KW-0808">Transferase</keyword>
<dbReference type="InterPro" id="IPR011990">
    <property type="entry name" value="TPR-like_helical_dom_sf"/>
</dbReference>
<organism evidence="10 11">
    <name type="scientific">Dreissena polymorpha</name>
    <name type="common">Zebra mussel</name>
    <name type="synonym">Mytilus polymorpha</name>
    <dbReference type="NCBI Taxonomy" id="45954"/>
    <lineage>
        <taxon>Eukaryota</taxon>
        <taxon>Metazoa</taxon>
        <taxon>Spiralia</taxon>
        <taxon>Lophotrochozoa</taxon>
        <taxon>Mollusca</taxon>
        <taxon>Bivalvia</taxon>
        <taxon>Autobranchia</taxon>
        <taxon>Heteroconchia</taxon>
        <taxon>Euheterodonta</taxon>
        <taxon>Imparidentia</taxon>
        <taxon>Neoheterodontei</taxon>
        <taxon>Myida</taxon>
        <taxon>Dreissenoidea</taxon>
        <taxon>Dreissenidae</taxon>
        <taxon>Dreissena</taxon>
    </lineage>
</organism>
<evidence type="ECO:0000256" key="3">
    <source>
        <dbReference type="ARBA" id="ARBA00022691"/>
    </source>
</evidence>
<dbReference type="SMART" id="SM00028">
    <property type="entry name" value="TPR"/>
    <property type="match status" value="4"/>
</dbReference>
<dbReference type="CDD" id="cd20071">
    <property type="entry name" value="SET_SMYD"/>
    <property type="match status" value="1"/>
</dbReference>
<dbReference type="Pfam" id="PF14559">
    <property type="entry name" value="TPR_19"/>
    <property type="match status" value="1"/>
</dbReference>
<keyword evidence="3" id="KW-0949">S-adenosyl-L-methionine</keyword>